<sequence length="179" mass="19553">MIFPWQPLLCGTSCHLKFEDTGNVYGEVQDYSIEIHNSEDHRKSLEKQTEEIHHHGHSHSPVGTLKAGIADIAWMVILGDGVHNFTDGLAIGAAFSNGLSSGLSTTLAVLCHELPHELGDPTEAKMVTPAMTDCAVLLRAGMTFRWVQNTSQVTPWIFATTAGVFLYVALVDMNVKCSF</sequence>
<dbReference type="PANTHER" id="PTHR12191:SF17">
    <property type="entry name" value="ZINC TRANSPORTER ZIP5"/>
    <property type="match status" value="1"/>
</dbReference>
<dbReference type="InterPro" id="IPR003689">
    <property type="entry name" value="ZIP"/>
</dbReference>
<evidence type="ECO:0000256" key="3">
    <source>
        <dbReference type="ARBA" id="ARBA00022692"/>
    </source>
</evidence>
<evidence type="ECO:0000256" key="4">
    <source>
        <dbReference type="ARBA" id="ARBA00022989"/>
    </source>
</evidence>
<reference evidence="7" key="1">
    <citation type="submission" date="2025-08" db="UniProtKB">
        <authorList>
            <consortium name="Ensembl"/>
        </authorList>
    </citation>
    <scope>IDENTIFICATION</scope>
</reference>
<dbReference type="GO" id="GO:0005886">
    <property type="term" value="C:plasma membrane"/>
    <property type="evidence" value="ECO:0007669"/>
    <property type="project" value="TreeGrafter"/>
</dbReference>
<dbReference type="Pfam" id="PF02535">
    <property type="entry name" value="Zip"/>
    <property type="match status" value="1"/>
</dbReference>
<dbReference type="PANTHER" id="PTHR12191">
    <property type="entry name" value="SOLUTE CARRIER FAMILY 39"/>
    <property type="match status" value="1"/>
</dbReference>
<comment type="similarity">
    <text evidence="2">Belongs to the ZIP transporter (TC 2.A.5) family.</text>
</comment>
<dbReference type="GO" id="GO:0005385">
    <property type="term" value="F:zinc ion transmembrane transporter activity"/>
    <property type="evidence" value="ECO:0007669"/>
    <property type="project" value="TreeGrafter"/>
</dbReference>
<reference evidence="7" key="2">
    <citation type="submission" date="2025-09" db="UniProtKB">
        <authorList>
            <consortium name="Ensembl"/>
        </authorList>
    </citation>
    <scope>IDENTIFICATION</scope>
</reference>
<keyword evidence="8" id="KW-1185">Reference proteome</keyword>
<comment type="subcellular location">
    <subcellularLocation>
        <location evidence="1">Membrane</location>
        <topology evidence="1">Multi-pass membrane protein</topology>
    </subcellularLocation>
</comment>
<keyword evidence="5 6" id="KW-0472">Membrane</keyword>
<evidence type="ECO:0008006" key="9">
    <source>
        <dbReference type="Google" id="ProtNLM"/>
    </source>
</evidence>
<dbReference type="AlphaFoldDB" id="A0A670YG47"/>
<name>A0A670YG47_PSETE</name>
<protein>
    <recommendedName>
        <fullName evidence="9">Solute carrier family 39 member 7</fullName>
    </recommendedName>
</protein>
<evidence type="ECO:0000313" key="7">
    <source>
        <dbReference type="Ensembl" id="ENSPTXP00000010727.1"/>
    </source>
</evidence>
<dbReference type="GO" id="GO:0140410">
    <property type="term" value="F:monoatomic cation:bicarbonate symporter activity"/>
    <property type="evidence" value="ECO:0007669"/>
    <property type="project" value="TreeGrafter"/>
</dbReference>
<dbReference type="GO" id="GO:0071578">
    <property type="term" value="P:zinc ion import across plasma membrane"/>
    <property type="evidence" value="ECO:0007669"/>
    <property type="project" value="TreeGrafter"/>
</dbReference>
<dbReference type="GO" id="GO:0030003">
    <property type="term" value="P:intracellular monoatomic cation homeostasis"/>
    <property type="evidence" value="ECO:0007669"/>
    <property type="project" value="TreeGrafter"/>
</dbReference>
<evidence type="ECO:0000256" key="1">
    <source>
        <dbReference type="ARBA" id="ARBA00004141"/>
    </source>
</evidence>
<organism evidence="7 8">
    <name type="scientific">Pseudonaja textilis</name>
    <name type="common">Eastern brown snake</name>
    <dbReference type="NCBI Taxonomy" id="8673"/>
    <lineage>
        <taxon>Eukaryota</taxon>
        <taxon>Metazoa</taxon>
        <taxon>Chordata</taxon>
        <taxon>Craniata</taxon>
        <taxon>Vertebrata</taxon>
        <taxon>Euteleostomi</taxon>
        <taxon>Lepidosauria</taxon>
        <taxon>Squamata</taxon>
        <taxon>Bifurcata</taxon>
        <taxon>Unidentata</taxon>
        <taxon>Episquamata</taxon>
        <taxon>Toxicofera</taxon>
        <taxon>Serpentes</taxon>
        <taxon>Colubroidea</taxon>
        <taxon>Elapidae</taxon>
        <taxon>Hydrophiinae</taxon>
        <taxon>Pseudonaja</taxon>
    </lineage>
</organism>
<feature type="transmembrane region" description="Helical" evidence="6">
    <location>
        <begin position="153"/>
        <end position="171"/>
    </location>
</feature>
<dbReference type="Proteomes" id="UP000472273">
    <property type="component" value="Unplaced"/>
</dbReference>
<evidence type="ECO:0000256" key="6">
    <source>
        <dbReference type="SAM" id="Phobius"/>
    </source>
</evidence>
<proteinExistence type="inferred from homology"/>
<dbReference type="Ensembl" id="ENSPTXT00000011082.1">
    <property type="protein sequence ID" value="ENSPTXP00000010727.1"/>
    <property type="gene ID" value="ENSPTXG00000007592.1"/>
</dbReference>
<accession>A0A670YG47</accession>
<dbReference type="InterPro" id="IPR050799">
    <property type="entry name" value="ZIP_Transporter"/>
</dbReference>
<keyword evidence="4 6" id="KW-1133">Transmembrane helix</keyword>
<keyword evidence="3 6" id="KW-0812">Transmembrane</keyword>
<evidence type="ECO:0000256" key="2">
    <source>
        <dbReference type="ARBA" id="ARBA00006939"/>
    </source>
</evidence>
<dbReference type="GeneTree" id="ENSGT00940000161155"/>
<evidence type="ECO:0000313" key="8">
    <source>
        <dbReference type="Proteomes" id="UP000472273"/>
    </source>
</evidence>
<evidence type="ECO:0000256" key="5">
    <source>
        <dbReference type="ARBA" id="ARBA00023136"/>
    </source>
</evidence>